<gene>
    <name evidence="2" type="ORF">BJ508DRAFT_213303</name>
</gene>
<dbReference type="Pfam" id="PF13358">
    <property type="entry name" value="DDE_3"/>
    <property type="match status" value="1"/>
</dbReference>
<dbReference type="OrthoDB" id="5410741at2759"/>
<evidence type="ECO:0000313" key="3">
    <source>
        <dbReference type="Proteomes" id="UP000275078"/>
    </source>
</evidence>
<sequence>PANQKKRVQFAEDHLDWTFEQWIRVFWTEESSFSTKGFHCRPWVIRLPEEEYYPDCIDETFDQGRTSRMAWGGFCGQYKTDLFWVPGKVKIDSLEYRDSILLPRLIPFWEEMAVAYGPEPVLVVEDGASRHKGHAKRAREAYALPCVQWPPQSPDLNLIEALWGDMEVFLGQNWGRAKNETELLQMCEAAWASISPNRLLDLCRGMRARLEAVIAAGGKATPYQVELTKSQLSQT</sequence>
<evidence type="ECO:0000313" key="2">
    <source>
        <dbReference type="EMBL" id="RPA76828.1"/>
    </source>
</evidence>
<keyword evidence="3" id="KW-1185">Reference proteome</keyword>
<dbReference type="AlphaFoldDB" id="A0A3N4HWC9"/>
<evidence type="ECO:0000259" key="1">
    <source>
        <dbReference type="Pfam" id="PF13358"/>
    </source>
</evidence>
<dbReference type="InterPro" id="IPR038717">
    <property type="entry name" value="Tc1-like_DDE_dom"/>
</dbReference>
<accession>A0A3N4HWC9</accession>
<dbReference type="EMBL" id="ML119736">
    <property type="protein sequence ID" value="RPA76828.1"/>
    <property type="molecule type" value="Genomic_DNA"/>
</dbReference>
<dbReference type="InterPro" id="IPR052338">
    <property type="entry name" value="Transposase_5"/>
</dbReference>
<feature type="non-terminal residue" evidence="2">
    <location>
        <position position="1"/>
    </location>
</feature>
<organism evidence="2 3">
    <name type="scientific">Ascobolus immersus RN42</name>
    <dbReference type="NCBI Taxonomy" id="1160509"/>
    <lineage>
        <taxon>Eukaryota</taxon>
        <taxon>Fungi</taxon>
        <taxon>Dikarya</taxon>
        <taxon>Ascomycota</taxon>
        <taxon>Pezizomycotina</taxon>
        <taxon>Pezizomycetes</taxon>
        <taxon>Pezizales</taxon>
        <taxon>Ascobolaceae</taxon>
        <taxon>Ascobolus</taxon>
    </lineage>
</organism>
<dbReference type="Proteomes" id="UP000275078">
    <property type="component" value="Unassembled WGS sequence"/>
</dbReference>
<reference evidence="2 3" key="1">
    <citation type="journal article" date="2018" name="Nat. Ecol. Evol.">
        <title>Pezizomycetes genomes reveal the molecular basis of ectomycorrhizal truffle lifestyle.</title>
        <authorList>
            <person name="Murat C."/>
            <person name="Payen T."/>
            <person name="Noel B."/>
            <person name="Kuo A."/>
            <person name="Morin E."/>
            <person name="Chen J."/>
            <person name="Kohler A."/>
            <person name="Krizsan K."/>
            <person name="Balestrini R."/>
            <person name="Da Silva C."/>
            <person name="Montanini B."/>
            <person name="Hainaut M."/>
            <person name="Levati E."/>
            <person name="Barry K.W."/>
            <person name="Belfiori B."/>
            <person name="Cichocki N."/>
            <person name="Clum A."/>
            <person name="Dockter R.B."/>
            <person name="Fauchery L."/>
            <person name="Guy J."/>
            <person name="Iotti M."/>
            <person name="Le Tacon F."/>
            <person name="Lindquist E.A."/>
            <person name="Lipzen A."/>
            <person name="Malagnac F."/>
            <person name="Mello A."/>
            <person name="Molinier V."/>
            <person name="Miyauchi S."/>
            <person name="Poulain J."/>
            <person name="Riccioni C."/>
            <person name="Rubini A."/>
            <person name="Sitrit Y."/>
            <person name="Splivallo R."/>
            <person name="Traeger S."/>
            <person name="Wang M."/>
            <person name="Zifcakova L."/>
            <person name="Wipf D."/>
            <person name="Zambonelli A."/>
            <person name="Paolocci F."/>
            <person name="Nowrousian M."/>
            <person name="Ottonello S."/>
            <person name="Baldrian P."/>
            <person name="Spatafora J.W."/>
            <person name="Henrissat B."/>
            <person name="Nagy L.G."/>
            <person name="Aury J.M."/>
            <person name="Wincker P."/>
            <person name="Grigoriev I.V."/>
            <person name="Bonfante P."/>
            <person name="Martin F.M."/>
        </authorList>
    </citation>
    <scope>NUCLEOTIDE SEQUENCE [LARGE SCALE GENOMIC DNA]</scope>
    <source>
        <strain evidence="2 3">RN42</strain>
    </source>
</reference>
<dbReference type="PANTHER" id="PTHR23022">
    <property type="entry name" value="TRANSPOSABLE ELEMENT-RELATED"/>
    <property type="match status" value="1"/>
</dbReference>
<dbReference type="GO" id="GO:0003676">
    <property type="term" value="F:nucleic acid binding"/>
    <property type="evidence" value="ECO:0007669"/>
    <property type="project" value="InterPro"/>
</dbReference>
<dbReference type="PANTHER" id="PTHR23022:SF135">
    <property type="entry name" value="SI:DKEY-77F5.3"/>
    <property type="match status" value="1"/>
</dbReference>
<dbReference type="Gene3D" id="3.30.420.10">
    <property type="entry name" value="Ribonuclease H-like superfamily/Ribonuclease H"/>
    <property type="match status" value="1"/>
</dbReference>
<protein>
    <recommendedName>
        <fullName evidence="1">Tc1-like transposase DDE domain-containing protein</fullName>
    </recommendedName>
</protein>
<feature type="domain" description="Tc1-like transposase DDE" evidence="1">
    <location>
        <begin position="110"/>
        <end position="167"/>
    </location>
</feature>
<name>A0A3N4HWC9_ASCIM</name>
<proteinExistence type="predicted"/>
<dbReference type="STRING" id="1160509.A0A3N4HWC9"/>
<dbReference type="InterPro" id="IPR036397">
    <property type="entry name" value="RNaseH_sf"/>
</dbReference>